<sequence length="229" mass="26271">MNKLFQNIATIKLENITKKFGNYLVLDDINFEFKKGNAYALKGVSGTGKSTLINILSGIEFPTLGNIYYDKHNINTLKTDIKRKILQESIGLIFQYPYLIKELTVLENVIIKSLILNNKKENIKDYAIELIEKVGIIDKINKYPNELSGGEQQRVSLARAIFTKPDFLIADEPTAHLDEKNKILVLNLLIELQQVHHMGLIITSHDEMITKKLPINIELHEKRLFIKQN</sequence>
<organism evidence="9 10">
    <name type="scientific">Candidatus Babela massiliensis</name>
    <dbReference type="NCBI Taxonomy" id="673862"/>
    <lineage>
        <taxon>Bacteria</taxon>
        <taxon>Candidatus Babelota</taxon>
        <taxon>Candidatus Babeliae</taxon>
        <taxon>Candidatus Babeliales</taxon>
        <taxon>Candidatus Babeliaceae</taxon>
        <taxon>Candidatus Babela</taxon>
    </lineage>
</organism>
<keyword evidence="7" id="KW-0472">Membrane</keyword>
<name>V6DJR8_9BACT</name>
<keyword evidence="3" id="KW-0813">Transport</keyword>
<dbReference type="PROSITE" id="PS50893">
    <property type="entry name" value="ABC_TRANSPORTER_2"/>
    <property type="match status" value="1"/>
</dbReference>
<dbReference type="PROSITE" id="PS00211">
    <property type="entry name" value="ABC_TRANSPORTER_1"/>
    <property type="match status" value="1"/>
</dbReference>
<dbReference type="PANTHER" id="PTHR43166">
    <property type="entry name" value="AMINO ACID IMPORT ATP-BINDING PROTEIN"/>
    <property type="match status" value="1"/>
</dbReference>
<dbReference type="Pfam" id="PF00005">
    <property type="entry name" value="ABC_tran"/>
    <property type="match status" value="1"/>
</dbReference>
<dbReference type="eggNOG" id="COG4181">
    <property type="taxonomic scope" value="Bacteria"/>
</dbReference>
<dbReference type="InterPro" id="IPR017871">
    <property type="entry name" value="ABC_transporter-like_CS"/>
</dbReference>
<evidence type="ECO:0000256" key="7">
    <source>
        <dbReference type="ARBA" id="ARBA00023136"/>
    </source>
</evidence>
<evidence type="ECO:0000256" key="5">
    <source>
        <dbReference type="ARBA" id="ARBA00022741"/>
    </source>
</evidence>
<dbReference type="AlphaFoldDB" id="V6DJR8"/>
<comment type="similarity">
    <text evidence="2">Belongs to the ABC transporter superfamily.</text>
</comment>
<reference evidence="9 10" key="1">
    <citation type="journal article" date="2015" name="Biol. Direct">
        <title>Babela massiliensis, a representative of a widespread bacterial phylum with unusual adaptations to parasitism in amoebae.</title>
        <authorList>
            <person name="Pagnier I."/>
            <person name="Yutin N."/>
            <person name="Croce O."/>
            <person name="Makarova K.S."/>
            <person name="Wolf Y.I."/>
            <person name="Benamar S."/>
            <person name="Raoult D."/>
            <person name="Koonin E.V."/>
            <person name="La Scola B."/>
        </authorList>
    </citation>
    <scope>NUCLEOTIDE SEQUENCE [LARGE SCALE GENOMIC DNA]</scope>
    <source>
        <strain evidence="10">BABL1</strain>
    </source>
</reference>
<evidence type="ECO:0000256" key="2">
    <source>
        <dbReference type="ARBA" id="ARBA00005417"/>
    </source>
</evidence>
<evidence type="ECO:0000256" key="1">
    <source>
        <dbReference type="ARBA" id="ARBA00004202"/>
    </source>
</evidence>
<gene>
    <name evidence="9" type="primary">lolD</name>
    <name evidence="9" type="ORF">BABL1_gene_259</name>
</gene>
<evidence type="ECO:0000256" key="4">
    <source>
        <dbReference type="ARBA" id="ARBA00022475"/>
    </source>
</evidence>
<evidence type="ECO:0000313" key="10">
    <source>
        <dbReference type="Proteomes" id="UP000018769"/>
    </source>
</evidence>
<evidence type="ECO:0000313" key="9">
    <source>
        <dbReference type="EMBL" id="CDK30756.1"/>
    </source>
</evidence>
<dbReference type="HOGENOM" id="CLU_000604_1_22_7"/>
<comment type="subcellular location">
    <subcellularLocation>
        <location evidence="1">Cell membrane</location>
        <topology evidence="1">Peripheral membrane protein</topology>
    </subcellularLocation>
</comment>
<dbReference type="Gene3D" id="3.40.50.300">
    <property type="entry name" value="P-loop containing nucleotide triphosphate hydrolases"/>
    <property type="match status" value="1"/>
</dbReference>
<dbReference type="InterPro" id="IPR003439">
    <property type="entry name" value="ABC_transporter-like_ATP-bd"/>
</dbReference>
<dbReference type="GO" id="GO:0005886">
    <property type="term" value="C:plasma membrane"/>
    <property type="evidence" value="ECO:0007669"/>
    <property type="project" value="UniProtKB-SubCell"/>
</dbReference>
<accession>V6DJR8</accession>
<dbReference type="OrthoDB" id="9809450at2"/>
<dbReference type="GO" id="GO:0005524">
    <property type="term" value="F:ATP binding"/>
    <property type="evidence" value="ECO:0007669"/>
    <property type="project" value="UniProtKB-KW"/>
</dbReference>
<protein>
    <submittedName>
        <fullName evidence="9">ABC-type peptide transport system, ATPase component LolD/SalX family</fullName>
    </submittedName>
</protein>
<dbReference type="InterPro" id="IPR027417">
    <property type="entry name" value="P-loop_NTPase"/>
</dbReference>
<keyword evidence="4" id="KW-1003">Cell membrane</keyword>
<dbReference type="EMBL" id="HG793133">
    <property type="protein sequence ID" value="CDK30756.1"/>
    <property type="molecule type" value="Genomic_DNA"/>
</dbReference>
<dbReference type="RefSeq" id="WP_023792393.1">
    <property type="nucleotide sequence ID" value="NC_023003.1"/>
</dbReference>
<dbReference type="STRING" id="673862.BABL1_gene_259"/>
<dbReference type="SUPFAM" id="SSF52540">
    <property type="entry name" value="P-loop containing nucleoside triphosphate hydrolases"/>
    <property type="match status" value="1"/>
</dbReference>
<proteinExistence type="inferred from homology"/>
<keyword evidence="6" id="KW-0067">ATP-binding</keyword>
<dbReference type="SMART" id="SM00382">
    <property type="entry name" value="AAA"/>
    <property type="match status" value="1"/>
</dbReference>
<keyword evidence="5" id="KW-0547">Nucleotide-binding</keyword>
<dbReference type="GO" id="GO:0016887">
    <property type="term" value="F:ATP hydrolysis activity"/>
    <property type="evidence" value="ECO:0007669"/>
    <property type="project" value="InterPro"/>
</dbReference>
<evidence type="ECO:0000259" key="8">
    <source>
        <dbReference type="PROSITE" id="PS50893"/>
    </source>
</evidence>
<dbReference type="InterPro" id="IPR050086">
    <property type="entry name" value="MetN_ABC_transporter-like"/>
</dbReference>
<evidence type="ECO:0000256" key="6">
    <source>
        <dbReference type="ARBA" id="ARBA00022840"/>
    </source>
</evidence>
<dbReference type="Proteomes" id="UP000018769">
    <property type="component" value="Chromosome I"/>
</dbReference>
<dbReference type="KEGG" id="dpb:BABL1_gene_259"/>
<keyword evidence="10" id="KW-1185">Reference proteome</keyword>
<evidence type="ECO:0000256" key="3">
    <source>
        <dbReference type="ARBA" id="ARBA00022448"/>
    </source>
</evidence>
<dbReference type="InterPro" id="IPR003593">
    <property type="entry name" value="AAA+_ATPase"/>
</dbReference>
<feature type="domain" description="ABC transporter" evidence="8">
    <location>
        <begin position="11"/>
        <end position="226"/>
    </location>
</feature>
<dbReference type="PANTHER" id="PTHR43166:SF9">
    <property type="entry name" value="GLUTAMATE_ASPARTATE IMPORT ATP-BINDING PROTEIN GLTL"/>
    <property type="match status" value="1"/>
</dbReference>